<gene>
    <name evidence="1" type="ORF">HP1_22</name>
</gene>
<proteinExistence type="predicted"/>
<accession>A0AAE9CHE1</accession>
<organism evidence="1 2">
    <name type="scientific">Citrobacter phage vB_CbrM_HP1</name>
    <dbReference type="NCBI Taxonomy" id="2876111"/>
    <lineage>
        <taxon>Viruses</taxon>
        <taxon>Duplodnaviria</taxon>
        <taxon>Heunggongvirae</taxon>
        <taxon>Uroviricota</taxon>
        <taxon>Caudoviricetes</taxon>
        <taxon>Andersonviridae</taxon>
        <taxon>Ounavirinae</taxon>
        <taxon>Mooglevirus</taxon>
        <taxon>Mooglevirus HP1</taxon>
    </lineage>
</organism>
<evidence type="ECO:0000313" key="1">
    <source>
        <dbReference type="EMBL" id="UHS65414.1"/>
    </source>
</evidence>
<sequence>MKNLKTWSGSNNFTEDRLQQFKFHFQGMREGSIPSPFAKQKG</sequence>
<dbReference type="EMBL" id="OK539913">
    <property type="protein sequence ID" value="UHS65414.1"/>
    <property type="molecule type" value="Genomic_DNA"/>
</dbReference>
<reference evidence="1 2" key="1">
    <citation type="submission" date="2021-10" db="EMBL/GenBank/DDBJ databases">
        <authorList>
            <person name="Huang C."/>
        </authorList>
    </citation>
    <scope>NUCLEOTIDE SEQUENCE [LARGE SCALE GENOMIC DNA]</scope>
</reference>
<protein>
    <submittedName>
        <fullName evidence="1">Uncharacterized protein</fullName>
    </submittedName>
</protein>
<evidence type="ECO:0000313" key="2">
    <source>
        <dbReference type="Proteomes" id="UP000827412"/>
    </source>
</evidence>
<name>A0AAE9CHE1_9CAUD</name>
<keyword evidence="2" id="KW-1185">Reference proteome</keyword>
<dbReference type="Proteomes" id="UP000827412">
    <property type="component" value="Segment"/>
</dbReference>